<sequence length="146" mass="15907">MHVAAAVISDSSPVLSLRRHRCYPASPHSSSTSTSASHQAPSVPSSTDTPLPLKLSNPPCRLQPVHHWHADIHEHDVRWRHAAQSPLELCHGRPAVSRDGHDGAVVSAGQRGLEEAEVDGVVVDEKEALGTREWRWWGWGGAGWCV</sequence>
<dbReference type="OrthoDB" id="3232986at2759"/>
<evidence type="ECO:0000313" key="3">
    <source>
        <dbReference type="Proteomes" id="UP000800092"/>
    </source>
</evidence>
<dbReference type="Proteomes" id="UP000800092">
    <property type="component" value="Unassembled WGS sequence"/>
</dbReference>
<feature type="region of interest" description="Disordered" evidence="1">
    <location>
        <begin position="22"/>
        <end position="54"/>
    </location>
</feature>
<evidence type="ECO:0000256" key="1">
    <source>
        <dbReference type="SAM" id="MobiDB-lite"/>
    </source>
</evidence>
<organism evidence="2 3">
    <name type="scientific">Viridothelium virens</name>
    <name type="common">Speckled blister lichen</name>
    <name type="synonym">Trypethelium virens</name>
    <dbReference type="NCBI Taxonomy" id="1048519"/>
    <lineage>
        <taxon>Eukaryota</taxon>
        <taxon>Fungi</taxon>
        <taxon>Dikarya</taxon>
        <taxon>Ascomycota</taxon>
        <taxon>Pezizomycotina</taxon>
        <taxon>Dothideomycetes</taxon>
        <taxon>Dothideomycetes incertae sedis</taxon>
        <taxon>Trypetheliales</taxon>
        <taxon>Trypetheliaceae</taxon>
        <taxon>Viridothelium</taxon>
    </lineage>
</organism>
<proteinExistence type="predicted"/>
<gene>
    <name evidence="2" type="ORF">EV356DRAFT_273879</name>
</gene>
<feature type="compositionally biased region" description="Low complexity" evidence="1">
    <location>
        <begin position="24"/>
        <end position="42"/>
    </location>
</feature>
<reference evidence="2" key="1">
    <citation type="journal article" date="2020" name="Stud. Mycol.">
        <title>101 Dothideomycetes genomes: a test case for predicting lifestyles and emergence of pathogens.</title>
        <authorList>
            <person name="Haridas S."/>
            <person name="Albert R."/>
            <person name="Binder M."/>
            <person name="Bloem J."/>
            <person name="Labutti K."/>
            <person name="Salamov A."/>
            <person name="Andreopoulos B."/>
            <person name="Baker S."/>
            <person name="Barry K."/>
            <person name="Bills G."/>
            <person name="Bluhm B."/>
            <person name="Cannon C."/>
            <person name="Castanera R."/>
            <person name="Culley D."/>
            <person name="Daum C."/>
            <person name="Ezra D."/>
            <person name="Gonzalez J."/>
            <person name="Henrissat B."/>
            <person name="Kuo A."/>
            <person name="Liang C."/>
            <person name="Lipzen A."/>
            <person name="Lutzoni F."/>
            <person name="Magnuson J."/>
            <person name="Mondo S."/>
            <person name="Nolan M."/>
            <person name="Ohm R."/>
            <person name="Pangilinan J."/>
            <person name="Park H.-J."/>
            <person name="Ramirez L."/>
            <person name="Alfaro M."/>
            <person name="Sun H."/>
            <person name="Tritt A."/>
            <person name="Yoshinaga Y."/>
            <person name="Zwiers L.-H."/>
            <person name="Turgeon B."/>
            <person name="Goodwin S."/>
            <person name="Spatafora J."/>
            <person name="Crous P."/>
            <person name="Grigoriev I."/>
        </authorList>
    </citation>
    <scope>NUCLEOTIDE SEQUENCE</scope>
    <source>
        <strain evidence="2">Tuck. ex Michener</strain>
    </source>
</reference>
<dbReference type="EMBL" id="ML991820">
    <property type="protein sequence ID" value="KAF2232034.1"/>
    <property type="molecule type" value="Genomic_DNA"/>
</dbReference>
<evidence type="ECO:0000313" key="2">
    <source>
        <dbReference type="EMBL" id="KAF2232034.1"/>
    </source>
</evidence>
<protein>
    <submittedName>
        <fullName evidence="2">Uncharacterized protein</fullName>
    </submittedName>
</protein>
<dbReference type="AlphaFoldDB" id="A0A6A6H1S8"/>
<keyword evidence="3" id="KW-1185">Reference proteome</keyword>
<name>A0A6A6H1S8_VIRVR</name>
<accession>A0A6A6H1S8</accession>